<evidence type="ECO:0000313" key="2">
    <source>
        <dbReference type="Proteomes" id="UP000236642"/>
    </source>
</evidence>
<dbReference type="EMBL" id="BEHY01000073">
    <property type="protein sequence ID" value="GBD09842.1"/>
    <property type="molecule type" value="Genomic_DNA"/>
</dbReference>
<sequence>MKMRLKRRVAILVGSVISIVMSFGCRHPPADRPLPPGEIPGMIVHETQRPIVDWGIPTRGAGLGFVWPEHRHLPPLQRPQTEEIFLSPGQPFAPYLILHAGQPITVLVAAILDYQQIPFELNGKYGVLHLIPLLPGGDVELPMRIDVPGEGLHDLIVIAFLDPLDFSTDPVERLSMYARLVGRRARIRVGPSNRPAREMGPILHGAPVPRGVTLSLGVALVRPPRWPWDHPSRPGGQLTVVDGKAGQPLSVAIWASNLKGEKGADYAMLLFFNFRQIPFRGLQAWTIHLDPDTEAILTGEVVLPSAPGIYQMQVVYVFDPYRSIREREVRAPFVFGSQRIAIRAQDP</sequence>
<protein>
    <submittedName>
        <fullName evidence="1">Uncharacterized protein</fullName>
    </submittedName>
</protein>
<gene>
    <name evidence="1" type="ORF">HRbin22_02103</name>
</gene>
<reference evidence="2" key="1">
    <citation type="submission" date="2017-09" db="EMBL/GenBank/DDBJ databases">
        <title>Metaegenomics of thermophilic ammonia-oxidizing enrichment culture.</title>
        <authorList>
            <person name="Kato S."/>
            <person name="Suzuki K."/>
        </authorList>
    </citation>
    <scope>NUCLEOTIDE SEQUENCE [LARGE SCALE GENOMIC DNA]</scope>
</reference>
<comment type="caution">
    <text evidence="1">The sequence shown here is derived from an EMBL/GenBank/DDBJ whole genome shotgun (WGS) entry which is preliminary data.</text>
</comment>
<organism evidence="1 2">
    <name type="scientific">Candidatus Thermoflexus japonica</name>
    <dbReference type="NCBI Taxonomy" id="2035417"/>
    <lineage>
        <taxon>Bacteria</taxon>
        <taxon>Bacillati</taxon>
        <taxon>Chloroflexota</taxon>
        <taxon>Thermoflexia</taxon>
        <taxon>Thermoflexales</taxon>
        <taxon>Thermoflexaceae</taxon>
        <taxon>Thermoflexus</taxon>
    </lineage>
</organism>
<dbReference type="PROSITE" id="PS51257">
    <property type="entry name" value="PROKAR_LIPOPROTEIN"/>
    <property type="match status" value="1"/>
</dbReference>
<evidence type="ECO:0000313" key="1">
    <source>
        <dbReference type="EMBL" id="GBD09842.1"/>
    </source>
</evidence>
<dbReference type="Proteomes" id="UP000236642">
    <property type="component" value="Unassembled WGS sequence"/>
</dbReference>
<proteinExistence type="predicted"/>
<accession>A0A2H5Y8T3</accession>
<dbReference type="AlphaFoldDB" id="A0A2H5Y8T3"/>
<name>A0A2H5Y8T3_9CHLR</name>